<feature type="compositionally biased region" description="Polar residues" evidence="1">
    <location>
        <begin position="1647"/>
        <end position="1658"/>
    </location>
</feature>
<name>A0AAD1WES2_PELCU</name>
<dbReference type="Proteomes" id="UP001295444">
    <property type="component" value="Chromosome 07"/>
</dbReference>
<evidence type="ECO:0000313" key="3">
    <source>
        <dbReference type="Proteomes" id="UP001295444"/>
    </source>
</evidence>
<feature type="region of interest" description="Disordered" evidence="1">
    <location>
        <begin position="1634"/>
        <end position="1802"/>
    </location>
</feature>
<reference evidence="2" key="1">
    <citation type="submission" date="2022-03" db="EMBL/GenBank/DDBJ databases">
        <authorList>
            <person name="Alioto T."/>
            <person name="Alioto T."/>
            <person name="Gomez Garrido J."/>
        </authorList>
    </citation>
    <scope>NUCLEOTIDE SEQUENCE</scope>
</reference>
<feature type="compositionally biased region" description="Basic residues" evidence="1">
    <location>
        <begin position="1709"/>
        <end position="1722"/>
    </location>
</feature>
<evidence type="ECO:0000256" key="1">
    <source>
        <dbReference type="SAM" id="MobiDB-lite"/>
    </source>
</evidence>
<feature type="compositionally biased region" description="Basic and acidic residues" evidence="1">
    <location>
        <begin position="1054"/>
        <end position="1069"/>
    </location>
</feature>
<dbReference type="EMBL" id="OW240918">
    <property type="protein sequence ID" value="CAH2308124.1"/>
    <property type="molecule type" value="Genomic_DNA"/>
</dbReference>
<feature type="compositionally biased region" description="Basic and acidic residues" evidence="1">
    <location>
        <begin position="841"/>
        <end position="850"/>
    </location>
</feature>
<feature type="compositionally biased region" description="Pro residues" evidence="1">
    <location>
        <begin position="1729"/>
        <end position="1740"/>
    </location>
</feature>
<feature type="compositionally biased region" description="Basic and acidic residues" evidence="1">
    <location>
        <begin position="87"/>
        <end position="101"/>
    </location>
</feature>
<feature type="compositionally biased region" description="Basic and acidic residues" evidence="1">
    <location>
        <begin position="1215"/>
        <end position="1239"/>
    </location>
</feature>
<feature type="compositionally biased region" description="Polar residues" evidence="1">
    <location>
        <begin position="59"/>
        <end position="85"/>
    </location>
</feature>
<sequence>MFQCSGKRRLKQRFNVPQDNDPKYRIKDYLGNVAAQVFGAPPNAPRPSNSGSKVAIGTETLQETNTSQGFPSTDTRTGTSSTQGSEHLLKSEDDVEARESNVGHMEPPPAVEHEDKCLGLSGVTMHPNQELDLRNRKCNGRTRRDLEYLAPEKAEELPSEIYFKSEEIGDLEISAIASQDGLAWDLGKTDRADTDVLMDKSDRWCDVMTGHLESLVAGDREVLLAKAKDLENLAPVFKDEIADKPTPNDIEVTDTLLDHSEGLKNQSPLYQDVIVDVLDKPMAIDVEVTKTLLDNSEDRSPVCQNITMDFLEQTDTRDTEVLMDTSEDLESPAHVCEESGMHSDLELRDTQCEEIHLTSHYLEDVESSAISYKDRKMSAEKQTNPEFTDCLQDKLEDPESSPQSYNDESDMETRSEKIMDDLIPQIQNEEETMLVNPDLISTKEEASLVCEQYKPILYKETNVELIMIGKGELVSSDPHSNIKDGEESVGEMVSENQMNEKNILTPENPGNMDFLDSNIEYFTEVTIQHEDIKQESYHELSQSDQESRQVEFTNTLTTQDGEEGRAIADISGEGHNPSLVEEEHHLGPSEVENASLEDVTEIATSPVVENREVQMRNESYMHSDSFTVNLKSSFAEQIHFKQQVEEQECPCNVDLPEVHISVEVEPVVLDLIPSNLSVNEEPPVTEQVPLLEERMPLSSLDQLHKTISPVNECISDRGDDENLSVDVVEPENRIFVEDKSLQGSSESYREVEDKHEYFIKEETHSNTEIEKQRREIHISLTTDESEGITNYTSMEEDNIPVHKETALPDVLIVESAHFQVSHPEDEEHSISQSDKATTNLEEDRQQDEGHSYSLDDVLSGEQQLIQQEENDPKEYERSVWYEEYKAITGKEEYKSDIKINVPNQFEDFGEGLEEAEMSHTNVRSAEELSISSTESEEILLAQDTLSCDKKEDIEEGEDMQGSFIIIPEETLISLESDTQVIKPTLVSGSTPGMSSLLDVMSLQATDKTENDQTLEKDFVSEDEAGSLQESGTLPAVFDESKAVQNLIELSKTSTTEHEFSNMRGEETPERNLSADNTDSKETSVIEVLEPDCREHNGISSSQAMHSEYYYTDDDAFDKEMMRRDERSTNGKHTVEITDDISVTEFQVTEFQVFNTKGGNFYTLQDKPSNAVEDGKSLMGDYQPVREDIDVPKHGTEHQESFSDSLQEKDSLEHKVLLENDDNKEASLRSKGESERKEPPSESDESWTENATGAGCLPQGETEGFREIDIVQSNNIIKDKDSQIKLNITTVPEDNFLKLSGFEVDKKEDAFGKQVNLFAGERSVEVHHDNLHEDSSLSEKQYFSTDGSQTYAAKEDKDCSLTETHHHYQTDLKVTTPPEDPAETLEESHWKPDHSPPEISQSDEITREEHYTRLHDPLLTAEEVQGCQMEISQTLVDNHGISIFEERNIPAEGMMESNKQVDVLLNKESLPPGHSEQAAPVIEPESSVEEIGDTHKDLDLLSEIPSLIDPMQVKTSSTEMTEETDLVIKSHSTSTSDQSVPEKELVKEACNLEDAPPDRPSEDIVVSEISTTSDLQENVTDILFGFSHTKIPIEEDLSINGSIQAIPGPEIVISADYGLPEDIELESGHMVEEIKEENYSEEEENIRSTRSATDCVSSKNQREHKDTYPAPSEPQTNMMEVPGPIEEDDEIDGDMLPHRTLDLSAQKSRVQLRRKTSIRRRQGQRQSLPDPQPSEQPPPVHRPFSVALPGLVGKPPIHPSVTPMAHAVPPPAEERKEERADTEELAIKPKKVFPKHAGFGIPHPQMMQELQSRLLKKKPKE</sequence>
<protein>
    <submittedName>
        <fullName evidence="2">Uncharacterized protein</fullName>
    </submittedName>
</protein>
<feature type="region of interest" description="Disordered" evidence="1">
    <location>
        <begin position="37"/>
        <end position="111"/>
    </location>
</feature>
<proteinExistence type="predicted"/>
<feature type="region of interest" description="Disordered" evidence="1">
    <location>
        <begin position="1366"/>
        <end position="1404"/>
    </location>
</feature>
<feature type="region of interest" description="Disordered" evidence="1">
    <location>
        <begin position="1"/>
        <end position="22"/>
    </location>
</feature>
<feature type="region of interest" description="Disordered" evidence="1">
    <location>
        <begin position="392"/>
        <end position="413"/>
    </location>
</feature>
<feature type="compositionally biased region" description="Polar residues" evidence="1">
    <location>
        <begin position="830"/>
        <end position="839"/>
    </location>
</feature>
<feature type="region of interest" description="Disordered" evidence="1">
    <location>
        <begin position="1052"/>
        <end position="1082"/>
    </location>
</feature>
<gene>
    <name evidence="2" type="ORF">PECUL_23A025790</name>
</gene>
<feature type="compositionally biased region" description="Basic residues" evidence="1">
    <location>
        <begin position="1"/>
        <end position="12"/>
    </location>
</feature>
<evidence type="ECO:0000313" key="2">
    <source>
        <dbReference type="EMBL" id="CAH2308124.1"/>
    </source>
</evidence>
<feature type="compositionally biased region" description="Basic and acidic residues" evidence="1">
    <location>
        <begin position="1385"/>
        <end position="1395"/>
    </location>
</feature>
<accession>A0AAD1WES2</accession>
<feature type="region of interest" description="Disordered" evidence="1">
    <location>
        <begin position="1215"/>
        <end position="1259"/>
    </location>
</feature>
<organism evidence="2 3">
    <name type="scientific">Pelobates cultripes</name>
    <name type="common">Western spadefoot toad</name>
    <dbReference type="NCBI Taxonomy" id="61616"/>
    <lineage>
        <taxon>Eukaryota</taxon>
        <taxon>Metazoa</taxon>
        <taxon>Chordata</taxon>
        <taxon>Craniata</taxon>
        <taxon>Vertebrata</taxon>
        <taxon>Euteleostomi</taxon>
        <taxon>Amphibia</taxon>
        <taxon>Batrachia</taxon>
        <taxon>Anura</taxon>
        <taxon>Pelobatoidea</taxon>
        <taxon>Pelobatidae</taxon>
        <taxon>Pelobates</taxon>
    </lineage>
</organism>
<keyword evidence="3" id="KW-1185">Reference proteome</keyword>
<feature type="region of interest" description="Disordered" evidence="1">
    <location>
        <begin position="820"/>
        <end position="850"/>
    </location>
</feature>